<evidence type="ECO:0000313" key="1">
    <source>
        <dbReference type="EMBL" id="KFB41279.1"/>
    </source>
</evidence>
<dbReference type="Proteomes" id="UP000030765">
    <property type="component" value="Unassembled WGS sequence"/>
</dbReference>
<proteinExistence type="predicted"/>
<reference evidence="1 3" key="1">
    <citation type="journal article" date="2014" name="BMC Genomics">
        <title>Genome sequence of Anopheles sinensis provides insight into genetics basis of mosquito competence for malaria parasites.</title>
        <authorList>
            <person name="Zhou D."/>
            <person name="Zhang D."/>
            <person name="Ding G."/>
            <person name="Shi L."/>
            <person name="Hou Q."/>
            <person name="Ye Y."/>
            <person name="Xu Y."/>
            <person name="Zhou H."/>
            <person name="Xiong C."/>
            <person name="Li S."/>
            <person name="Yu J."/>
            <person name="Hong S."/>
            <person name="Yu X."/>
            <person name="Zou P."/>
            <person name="Chen C."/>
            <person name="Chang X."/>
            <person name="Wang W."/>
            <person name="Lv Y."/>
            <person name="Sun Y."/>
            <person name="Ma L."/>
            <person name="Shen B."/>
            <person name="Zhu C."/>
        </authorList>
    </citation>
    <scope>NUCLEOTIDE SEQUENCE [LARGE SCALE GENOMIC DNA]</scope>
</reference>
<name>A0A084VTI5_ANOSI</name>
<evidence type="ECO:0000313" key="2">
    <source>
        <dbReference type="EnsemblMetazoa" id="ASIC008871-PA"/>
    </source>
</evidence>
<keyword evidence="1" id="KW-0808">Transferase</keyword>
<dbReference type="VEuPathDB" id="VectorBase:ASIC008871"/>
<keyword evidence="1" id="KW-0418">Kinase</keyword>
<accession>A0A084VTI5</accession>
<sequence>MQPKRRTIRDRNFYYRRSVLGIISRLIVSVHQADIPGIPGCHPGAPGVAR</sequence>
<dbReference type="GO" id="GO:0016301">
    <property type="term" value="F:kinase activity"/>
    <property type="evidence" value="ECO:0007669"/>
    <property type="project" value="UniProtKB-KW"/>
</dbReference>
<organism evidence="1">
    <name type="scientific">Anopheles sinensis</name>
    <name type="common">Mosquito</name>
    <dbReference type="NCBI Taxonomy" id="74873"/>
    <lineage>
        <taxon>Eukaryota</taxon>
        <taxon>Metazoa</taxon>
        <taxon>Ecdysozoa</taxon>
        <taxon>Arthropoda</taxon>
        <taxon>Hexapoda</taxon>
        <taxon>Insecta</taxon>
        <taxon>Pterygota</taxon>
        <taxon>Neoptera</taxon>
        <taxon>Endopterygota</taxon>
        <taxon>Diptera</taxon>
        <taxon>Nematocera</taxon>
        <taxon>Culicoidea</taxon>
        <taxon>Culicidae</taxon>
        <taxon>Anophelinae</taxon>
        <taxon>Anopheles</taxon>
    </lineage>
</organism>
<dbReference type="EnsemblMetazoa" id="ASIC008871-RA">
    <property type="protein sequence ID" value="ASIC008871-PA"/>
    <property type="gene ID" value="ASIC008871"/>
</dbReference>
<reference evidence="2" key="2">
    <citation type="submission" date="2020-05" db="UniProtKB">
        <authorList>
            <consortium name="EnsemblMetazoa"/>
        </authorList>
    </citation>
    <scope>IDENTIFICATION</scope>
</reference>
<dbReference type="AlphaFoldDB" id="A0A084VTI5"/>
<keyword evidence="3" id="KW-1185">Reference proteome</keyword>
<evidence type="ECO:0000313" key="3">
    <source>
        <dbReference type="Proteomes" id="UP000030765"/>
    </source>
</evidence>
<dbReference type="EMBL" id="KE525079">
    <property type="protein sequence ID" value="KFB41279.1"/>
    <property type="molecule type" value="Genomic_DNA"/>
</dbReference>
<dbReference type="EMBL" id="ATLV01016357">
    <property type="status" value="NOT_ANNOTATED_CDS"/>
    <property type="molecule type" value="Genomic_DNA"/>
</dbReference>
<gene>
    <name evidence="1" type="ORF">ZHAS_00008871</name>
</gene>
<protein>
    <submittedName>
        <fullName evidence="1 2">Mitogen-activated protein kinase kinase kinase 5</fullName>
    </submittedName>
</protein>